<dbReference type="PROSITE" id="PS50893">
    <property type="entry name" value="ABC_TRANSPORTER_2"/>
    <property type="match status" value="1"/>
</dbReference>
<feature type="region of interest" description="Disordered" evidence="10">
    <location>
        <begin position="1"/>
        <end position="21"/>
    </location>
</feature>
<keyword evidence="3" id="KW-1003">Cell membrane</keyword>
<dbReference type="InterPro" id="IPR027417">
    <property type="entry name" value="P-loop_NTPase"/>
</dbReference>
<dbReference type="InterPro" id="IPR017871">
    <property type="entry name" value="ABC_transporter-like_CS"/>
</dbReference>
<accession>A0A7T3FAD5</accession>
<evidence type="ECO:0000256" key="4">
    <source>
        <dbReference type="ARBA" id="ARBA00022496"/>
    </source>
</evidence>
<feature type="region of interest" description="Disordered" evidence="10">
    <location>
        <begin position="270"/>
        <end position="301"/>
    </location>
</feature>
<organism evidence="12 13">
    <name type="scientific">Rothia kristinae</name>
    <dbReference type="NCBI Taxonomy" id="37923"/>
    <lineage>
        <taxon>Bacteria</taxon>
        <taxon>Bacillati</taxon>
        <taxon>Actinomycetota</taxon>
        <taxon>Actinomycetes</taxon>
        <taxon>Micrococcales</taxon>
        <taxon>Micrococcaceae</taxon>
        <taxon>Rothia</taxon>
    </lineage>
</organism>
<dbReference type="GO" id="GO:0005524">
    <property type="term" value="F:ATP binding"/>
    <property type="evidence" value="ECO:0007669"/>
    <property type="project" value="UniProtKB-KW"/>
</dbReference>
<dbReference type="RefSeq" id="WP_197939455.1">
    <property type="nucleotide sequence ID" value="NZ_CP065738.1"/>
</dbReference>
<gene>
    <name evidence="12" type="ORF">I6G21_02420</name>
</gene>
<dbReference type="InterPro" id="IPR003593">
    <property type="entry name" value="AAA+_ATPase"/>
</dbReference>
<reference evidence="12 13" key="1">
    <citation type="submission" date="2020-12" db="EMBL/GenBank/DDBJ databases">
        <title>FDA dAtabase for Regulatory Grade micrObial Sequences (FDA-ARGOS): Supporting development and validation of Infectious Disease Dx tests.</title>
        <authorList>
            <person name="Sproer C."/>
            <person name="Gronow S."/>
            <person name="Severitt S."/>
            <person name="Schroder I."/>
            <person name="Tallon L."/>
            <person name="Sadzewicz L."/>
            <person name="Zhao X."/>
            <person name="Boylan J."/>
            <person name="Ott S."/>
            <person name="Bowen H."/>
            <person name="Vavikolanu K."/>
            <person name="Mehta A."/>
            <person name="Aluvathingal J."/>
            <person name="Nadendla S."/>
            <person name="Lowell S."/>
            <person name="Myers T."/>
            <person name="Yan Y."/>
            <person name="Sichtig H."/>
        </authorList>
    </citation>
    <scope>NUCLEOTIDE SEQUENCE [LARGE SCALE GENOMIC DNA]</scope>
    <source>
        <strain evidence="12 13">FDAARGOS_864</strain>
    </source>
</reference>
<protein>
    <submittedName>
        <fullName evidence="12">ABC transporter ATP-binding protein</fullName>
    </submittedName>
</protein>
<evidence type="ECO:0000256" key="1">
    <source>
        <dbReference type="ARBA" id="ARBA00004202"/>
    </source>
</evidence>
<feature type="domain" description="ABC transporter" evidence="11">
    <location>
        <begin position="21"/>
        <end position="257"/>
    </location>
</feature>
<keyword evidence="8" id="KW-0406">Ion transport</keyword>
<comment type="subcellular location">
    <subcellularLocation>
        <location evidence="1">Cell membrane</location>
        <topology evidence="1">Peripheral membrane protein</topology>
    </subcellularLocation>
</comment>
<dbReference type="InterPro" id="IPR003439">
    <property type="entry name" value="ABC_transporter-like_ATP-bd"/>
</dbReference>
<dbReference type="AlphaFoldDB" id="A0A7T3FAD5"/>
<dbReference type="InterPro" id="IPR051535">
    <property type="entry name" value="Siderophore_ABC-ATPase"/>
</dbReference>
<keyword evidence="6 12" id="KW-0067">ATP-binding</keyword>
<dbReference type="GO" id="GO:0005886">
    <property type="term" value="C:plasma membrane"/>
    <property type="evidence" value="ECO:0007669"/>
    <property type="project" value="UniProtKB-SubCell"/>
</dbReference>
<dbReference type="CDD" id="cd03214">
    <property type="entry name" value="ABC_Iron-Siderophores_B12_Hemin"/>
    <property type="match status" value="1"/>
</dbReference>
<evidence type="ECO:0000256" key="5">
    <source>
        <dbReference type="ARBA" id="ARBA00022741"/>
    </source>
</evidence>
<dbReference type="SMART" id="SM00382">
    <property type="entry name" value="AAA"/>
    <property type="match status" value="1"/>
</dbReference>
<dbReference type="PROSITE" id="PS00211">
    <property type="entry name" value="ABC_TRANSPORTER_1"/>
    <property type="match status" value="1"/>
</dbReference>
<evidence type="ECO:0000256" key="10">
    <source>
        <dbReference type="SAM" id="MobiDB-lite"/>
    </source>
</evidence>
<dbReference type="FunFam" id="3.40.50.300:FF:000134">
    <property type="entry name" value="Iron-enterobactin ABC transporter ATP-binding protein"/>
    <property type="match status" value="1"/>
</dbReference>
<dbReference type="PANTHER" id="PTHR42771">
    <property type="entry name" value="IRON(3+)-HYDROXAMATE IMPORT ATP-BINDING PROTEIN FHUC"/>
    <property type="match status" value="1"/>
</dbReference>
<evidence type="ECO:0000313" key="13">
    <source>
        <dbReference type="Proteomes" id="UP000594975"/>
    </source>
</evidence>
<dbReference type="Gene3D" id="3.40.50.300">
    <property type="entry name" value="P-loop containing nucleotide triphosphate hydrolases"/>
    <property type="match status" value="1"/>
</dbReference>
<evidence type="ECO:0000256" key="9">
    <source>
        <dbReference type="ARBA" id="ARBA00023136"/>
    </source>
</evidence>
<evidence type="ECO:0000259" key="11">
    <source>
        <dbReference type="PROSITE" id="PS50893"/>
    </source>
</evidence>
<dbReference type="GeneID" id="61262212"/>
<dbReference type="PANTHER" id="PTHR42771:SF2">
    <property type="entry name" value="IRON(3+)-HYDROXAMATE IMPORT ATP-BINDING PROTEIN FHUC"/>
    <property type="match status" value="1"/>
</dbReference>
<evidence type="ECO:0000256" key="7">
    <source>
        <dbReference type="ARBA" id="ARBA00023004"/>
    </source>
</evidence>
<evidence type="ECO:0000256" key="8">
    <source>
        <dbReference type="ARBA" id="ARBA00023065"/>
    </source>
</evidence>
<evidence type="ECO:0000256" key="2">
    <source>
        <dbReference type="ARBA" id="ARBA00022448"/>
    </source>
</evidence>
<keyword evidence="5" id="KW-0547">Nucleotide-binding</keyword>
<sequence length="301" mass="31814">MSMSTESTTPGAPPRSSPPELVAEGLELGYGDRRVVRELSLRVPTGRVTAIIGPNGCGKSTLLRGFSRLLRPSAGTVTLGGRPLGSFGAREFARTVGLLPQQPVAPDGITVADLVSRGRYPHQGLFSRASAQDDAAVAWALAATRTGELAERPVAELSGGQRQRVWIAMALAQQTDVLLLDEPTTYLDLAHQVEVLDLVVELNREHGTTVVMVLHELNLAARAADHLVAMKDGRIEVAGAPEEVLTEEHLARVFGLDARVLRAEEGGAPVVVPRRRPPCPAPEAERPAPGSEDAAPGAPAS</sequence>
<evidence type="ECO:0000313" key="12">
    <source>
        <dbReference type="EMBL" id="QPT54081.1"/>
    </source>
</evidence>
<dbReference type="KEGG" id="rkr:I6G21_02420"/>
<dbReference type="EMBL" id="CP065738">
    <property type="protein sequence ID" value="QPT54081.1"/>
    <property type="molecule type" value="Genomic_DNA"/>
</dbReference>
<name>A0A7T3FAD5_9MICC</name>
<dbReference type="Pfam" id="PF00005">
    <property type="entry name" value="ABC_tran"/>
    <property type="match status" value="1"/>
</dbReference>
<keyword evidence="7" id="KW-0408">Iron</keyword>
<feature type="compositionally biased region" description="Polar residues" evidence="10">
    <location>
        <begin position="1"/>
        <end position="10"/>
    </location>
</feature>
<dbReference type="GO" id="GO:0016887">
    <property type="term" value="F:ATP hydrolysis activity"/>
    <property type="evidence" value="ECO:0007669"/>
    <property type="project" value="InterPro"/>
</dbReference>
<keyword evidence="4" id="KW-0410">Iron transport</keyword>
<keyword evidence="9" id="KW-0472">Membrane</keyword>
<dbReference type="GO" id="GO:0006826">
    <property type="term" value="P:iron ion transport"/>
    <property type="evidence" value="ECO:0007669"/>
    <property type="project" value="UniProtKB-KW"/>
</dbReference>
<dbReference type="Proteomes" id="UP000594975">
    <property type="component" value="Chromosome"/>
</dbReference>
<dbReference type="SUPFAM" id="SSF52540">
    <property type="entry name" value="P-loop containing nucleoside triphosphate hydrolases"/>
    <property type="match status" value="1"/>
</dbReference>
<keyword evidence="2" id="KW-0813">Transport</keyword>
<evidence type="ECO:0000256" key="3">
    <source>
        <dbReference type="ARBA" id="ARBA00022475"/>
    </source>
</evidence>
<proteinExistence type="predicted"/>
<evidence type="ECO:0000256" key="6">
    <source>
        <dbReference type="ARBA" id="ARBA00022840"/>
    </source>
</evidence>